<name>A0ABN7PIH9_TIMPD</name>
<organism evidence="1 2">
    <name type="scientific">Timema podura</name>
    <name type="common">Walking stick</name>
    <dbReference type="NCBI Taxonomy" id="61482"/>
    <lineage>
        <taxon>Eukaryota</taxon>
        <taxon>Metazoa</taxon>
        <taxon>Ecdysozoa</taxon>
        <taxon>Arthropoda</taxon>
        <taxon>Hexapoda</taxon>
        <taxon>Insecta</taxon>
        <taxon>Pterygota</taxon>
        <taxon>Neoptera</taxon>
        <taxon>Polyneoptera</taxon>
        <taxon>Phasmatodea</taxon>
        <taxon>Timematodea</taxon>
        <taxon>Timematoidea</taxon>
        <taxon>Timematidae</taxon>
        <taxon>Timema</taxon>
    </lineage>
</organism>
<proteinExistence type="predicted"/>
<comment type="caution">
    <text evidence="1">The sequence shown here is derived from an EMBL/GenBank/DDBJ whole genome shotgun (WGS) entry which is preliminary data.</text>
</comment>
<feature type="non-terminal residue" evidence="1">
    <location>
        <position position="86"/>
    </location>
</feature>
<evidence type="ECO:0000313" key="1">
    <source>
        <dbReference type="EMBL" id="CAG2066902.1"/>
    </source>
</evidence>
<protein>
    <submittedName>
        <fullName evidence="1">Uncharacterized protein</fullName>
    </submittedName>
</protein>
<keyword evidence="2" id="KW-1185">Reference proteome</keyword>
<dbReference type="Proteomes" id="UP001153148">
    <property type="component" value="Unassembled WGS sequence"/>
</dbReference>
<reference evidence="1" key="1">
    <citation type="submission" date="2021-03" db="EMBL/GenBank/DDBJ databases">
        <authorList>
            <person name="Tran Van P."/>
        </authorList>
    </citation>
    <scope>NUCLEOTIDE SEQUENCE</scope>
</reference>
<evidence type="ECO:0000313" key="2">
    <source>
        <dbReference type="Proteomes" id="UP001153148"/>
    </source>
</evidence>
<dbReference type="EMBL" id="CAJPIN010060529">
    <property type="protein sequence ID" value="CAG2066902.1"/>
    <property type="molecule type" value="Genomic_DNA"/>
</dbReference>
<gene>
    <name evidence="1" type="ORF">TPAB3V08_LOCUS13845</name>
</gene>
<sequence length="86" mass="9703">MLTAAGHTGETKHIIPHPTIYGFVSVGADNVMQLWNCTLRNKTSKVQLESEVKFVKLNESEKCITTLTTNLTRWEMNSLYTFLSAL</sequence>
<accession>A0ABN7PIH9</accession>